<evidence type="ECO:0000256" key="3">
    <source>
        <dbReference type="SAM" id="Phobius"/>
    </source>
</evidence>
<accession>Q0AP45</accession>
<reference evidence="6 7" key="1">
    <citation type="submission" date="2006-08" db="EMBL/GenBank/DDBJ databases">
        <title>Complete sequence of Maricaulis maris MCS10.</title>
        <authorList>
            <consortium name="US DOE Joint Genome Institute"/>
            <person name="Copeland A."/>
            <person name="Lucas S."/>
            <person name="Lapidus A."/>
            <person name="Barry K."/>
            <person name="Detter J.C."/>
            <person name="Glavina del Rio T."/>
            <person name="Hammon N."/>
            <person name="Israni S."/>
            <person name="Dalin E."/>
            <person name="Tice H."/>
            <person name="Pitluck S."/>
            <person name="Saunders E."/>
            <person name="Brettin T."/>
            <person name="Bruce D."/>
            <person name="Han C."/>
            <person name="Tapia R."/>
            <person name="Gilna P."/>
            <person name="Schmutz J."/>
            <person name="Larimer F."/>
            <person name="Land M."/>
            <person name="Hauser L."/>
            <person name="Kyrpides N."/>
            <person name="Mikhailova N."/>
            <person name="Viollier P."/>
            <person name="Stephens C."/>
            <person name="Richardson P."/>
        </authorList>
    </citation>
    <scope>NUCLEOTIDE SEQUENCE [LARGE SCALE GENOMIC DNA]</scope>
    <source>
        <strain evidence="6 7">MCS10</strain>
    </source>
</reference>
<evidence type="ECO:0000256" key="2">
    <source>
        <dbReference type="ARBA" id="ARBA00022598"/>
    </source>
</evidence>
<dbReference type="OrthoDB" id="6187882at2"/>
<organism evidence="6 7">
    <name type="scientific">Maricaulis maris (strain MCS10)</name>
    <name type="common">Caulobacter maris</name>
    <dbReference type="NCBI Taxonomy" id="394221"/>
    <lineage>
        <taxon>Bacteria</taxon>
        <taxon>Pseudomonadati</taxon>
        <taxon>Pseudomonadota</taxon>
        <taxon>Alphaproteobacteria</taxon>
        <taxon>Maricaulales</taxon>
        <taxon>Maricaulaceae</taxon>
        <taxon>Maricaulis</taxon>
    </lineage>
</organism>
<feature type="domain" description="AMP-dependent synthetase/ligase" evidence="4">
    <location>
        <begin position="56"/>
        <end position="426"/>
    </location>
</feature>
<keyword evidence="2 6" id="KW-0436">Ligase</keyword>
<evidence type="ECO:0000313" key="6">
    <source>
        <dbReference type="EMBL" id="ABI65942.1"/>
    </source>
</evidence>
<comment type="similarity">
    <text evidence="1">Belongs to the ATP-dependent AMP-binding enzyme family.</text>
</comment>
<evidence type="ECO:0000313" key="7">
    <source>
        <dbReference type="Proteomes" id="UP000001964"/>
    </source>
</evidence>
<proteinExistence type="inferred from homology"/>
<keyword evidence="3" id="KW-0812">Transmembrane</keyword>
<keyword evidence="7" id="KW-1185">Reference proteome</keyword>
<dbReference type="Gene3D" id="3.30.300.30">
    <property type="match status" value="1"/>
</dbReference>
<dbReference type="AlphaFoldDB" id="Q0AP45"/>
<dbReference type="Pfam" id="PF00501">
    <property type="entry name" value="AMP-binding"/>
    <property type="match status" value="1"/>
</dbReference>
<dbReference type="Gene3D" id="3.40.50.12780">
    <property type="entry name" value="N-terminal domain of ligase-like"/>
    <property type="match status" value="1"/>
</dbReference>
<keyword evidence="3" id="KW-0472">Membrane</keyword>
<dbReference type="RefSeq" id="WP_011643589.1">
    <property type="nucleotide sequence ID" value="NC_008347.1"/>
</dbReference>
<dbReference type="EMBL" id="CP000449">
    <property type="protein sequence ID" value="ABI65942.1"/>
    <property type="molecule type" value="Genomic_DNA"/>
</dbReference>
<dbReference type="KEGG" id="mmr:Mmar10_1650"/>
<feature type="domain" description="AMP-binding enzyme C-terminal" evidence="5">
    <location>
        <begin position="477"/>
        <end position="548"/>
    </location>
</feature>
<dbReference type="PANTHER" id="PTHR43201">
    <property type="entry name" value="ACYL-COA SYNTHETASE"/>
    <property type="match status" value="1"/>
</dbReference>
<dbReference type="InterPro" id="IPR045851">
    <property type="entry name" value="AMP-bd_C_sf"/>
</dbReference>
<gene>
    <name evidence="6" type="ordered locus">Mmar10_1650</name>
</gene>
<evidence type="ECO:0000259" key="4">
    <source>
        <dbReference type="Pfam" id="PF00501"/>
    </source>
</evidence>
<evidence type="ECO:0000256" key="1">
    <source>
        <dbReference type="ARBA" id="ARBA00006432"/>
    </source>
</evidence>
<name>Q0AP45_MARMM</name>
<dbReference type="InterPro" id="IPR042099">
    <property type="entry name" value="ANL_N_sf"/>
</dbReference>
<evidence type="ECO:0000259" key="5">
    <source>
        <dbReference type="Pfam" id="PF13193"/>
    </source>
</evidence>
<dbReference type="STRING" id="394221.Mmar10_1650"/>
<dbReference type="GO" id="GO:0031956">
    <property type="term" value="F:medium-chain fatty acid-CoA ligase activity"/>
    <property type="evidence" value="ECO:0007669"/>
    <property type="project" value="TreeGrafter"/>
</dbReference>
<feature type="transmembrane region" description="Helical" evidence="3">
    <location>
        <begin position="227"/>
        <end position="245"/>
    </location>
</feature>
<dbReference type="HOGENOM" id="CLU_000022_59_0_5"/>
<dbReference type="Proteomes" id="UP000001964">
    <property type="component" value="Chromosome"/>
</dbReference>
<dbReference type="PANTHER" id="PTHR43201:SF5">
    <property type="entry name" value="MEDIUM-CHAIN ACYL-COA LIGASE ACSF2, MITOCHONDRIAL"/>
    <property type="match status" value="1"/>
</dbReference>
<dbReference type="PROSITE" id="PS00455">
    <property type="entry name" value="AMP_BINDING"/>
    <property type="match status" value="1"/>
</dbReference>
<feature type="transmembrane region" description="Helical" evidence="3">
    <location>
        <begin position="257"/>
        <end position="279"/>
    </location>
</feature>
<dbReference type="SUPFAM" id="SSF56801">
    <property type="entry name" value="Acetyl-CoA synthetase-like"/>
    <property type="match status" value="1"/>
</dbReference>
<sequence>MAQRKPAPPRAVLEQIARQVAAAEPVLNIAETEVLGVKQPAYVNAPADLRFLLLKAMEHGDKTAVVFEDQRWSFADLAARSVAVANTLIDRHGVKPGTRVALALRNCPEWMACFLGVLAAGGVIVPINGWWTSEEMAFGLEDCGAKIVIAGARQIERVRPHAGRLGLTLIAGRGEIDGVADTFDAMVAAGAGKAPPELVIDTDSDFAIFYTSGSTGKPKGAVLTHRGAVTTILSFALLGAALKLANGDQEFVDGDPGVLVCLPLFHCTGSHAVFMLSLFSGRKMALMRKWDAGDAVDIIQAEKLTDMVGVPTMSHELTLEAERRGVVLETLQSMGTGGAKRPEAHVEKINEVFPQAWSSSGYGLTETNALGTYNGLGEYQAKPGSCGAPLPAVTFIKTVDEAGNETPTGEPGEVWIQSPAVFRGYLNQPEATADVLTKDRWFKTGDVGIIDEDGFLFIVDRIKDMVLRGGENVSCLEVEGALAHHPDILEAAVIGIPDERLGERVGAAVLARDGATLTDEDIKTFLKPHLAPFKIPERFWHMDGPLPRGGTSKIDKPGLRKMLLTEGEAGR</sequence>
<dbReference type="GO" id="GO:0006631">
    <property type="term" value="P:fatty acid metabolic process"/>
    <property type="evidence" value="ECO:0007669"/>
    <property type="project" value="TreeGrafter"/>
</dbReference>
<dbReference type="InterPro" id="IPR025110">
    <property type="entry name" value="AMP-bd_C"/>
</dbReference>
<dbReference type="Pfam" id="PF13193">
    <property type="entry name" value="AMP-binding_C"/>
    <property type="match status" value="1"/>
</dbReference>
<protein>
    <submittedName>
        <fullName evidence="6">AMP-dependent synthetase and ligase</fullName>
    </submittedName>
</protein>
<keyword evidence="3" id="KW-1133">Transmembrane helix</keyword>
<dbReference type="InterPro" id="IPR000873">
    <property type="entry name" value="AMP-dep_synth/lig_dom"/>
</dbReference>
<dbReference type="InterPro" id="IPR020845">
    <property type="entry name" value="AMP-binding_CS"/>
</dbReference>
<dbReference type="eggNOG" id="COG0318">
    <property type="taxonomic scope" value="Bacteria"/>
</dbReference>